<proteinExistence type="predicted"/>
<dbReference type="InterPro" id="IPR032812">
    <property type="entry name" value="SbsA_Ig"/>
</dbReference>
<accession>A0A2M9Y676</accession>
<protein>
    <submittedName>
        <fullName evidence="3">Ig-like protein</fullName>
    </submittedName>
</protein>
<dbReference type="Proteomes" id="UP000297891">
    <property type="component" value="Unassembled WGS sequence"/>
</dbReference>
<keyword evidence="4" id="KW-1185">Reference proteome</keyword>
<evidence type="ECO:0000313" key="3">
    <source>
        <dbReference type="EMBL" id="TGK96120.1"/>
    </source>
</evidence>
<dbReference type="OrthoDB" id="330625at2"/>
<evidence type="ECO:0000259" key="2">
    <source>
        <dbReference type="Pfam" id="PF13205"/>
    </source>
</evidence>
<name>A0A2M9Y676_9LEPT</name>
<dbReference type="EMBL" id="RQFP01000001">
    <property type="protein sequence ID" value="TGK96120.1"/>
    <property type="molecule type" value="Genomic_DNA"/>
</dbReference>
<dbReference type="Gene3D" id="2.60.40.3710">
    <property type="match status" value="1"/>
</dbReference>
<comment type="caution">
    <text evidence="3">The sequence shown here is derived from an EMBL/GenBank/DDBJ whole genome shotgun (WGS) entry which is preliminary data.</text>
</comment>
<feature type="domain" description="SbsA Ig-like" evidence="2">
    <location>
        <begin position="43"/>
        <end position="139"/>
    </location>
</feature>
<dbReference type="Pfam" id="PF13205">
    <property type="entry name" value="Big_5"/>
    <property type="match status" value="1"/>
</dbReference>
<evidence type="ECO:0000313" key="4">
    <source>
        <dbReference type="Proteomes" id="UP000297891"/>
    </source>
</evidence>
<organism evidence="3 4">
    <name type="scientific">Leptospira brenneri</name>
    <dbReference type="NCBI Taxonomy" id="2023182"/>
    <lineage>
        <taxon>Bacteria</taxon>
        <taxon>Pseudomonadati</taxon>
        <taxon>Spirochaetota</taxon>
        <taxon>Spirochaetia</taxon>
        <taxon>Leptospirales</taxon>
        <taxon>Leptospiraceae</taxon>
        <taxon>Leptospira</taxon>
    </lineage>
</organism>
<evidence type="ECO:0000256" key="1">
    <source>
        <dbReference type="ARBA" id="ARBA00022729"/>
    </source>
</evidence>
<keyword evidence="1" id="KW-0732">Signal</keyword>
<reference evidence="3" key="1">
    <citation type="journal article" date="2019" name="PLoS Negl. Trop. Dis.">
        <title>Revisiting the worldwide diversity of Leptospira species in the environment.</title>
        <authorList>
            <person name="Vincent A.T."/>
            <person name="Schiettekatte O."/>
            <person name="Bourhy P."/>
            <person name="Veyrier F.J."/>
            <person name="Picardeau M."/>
        </authorList>
    </citation>
    <scope>NUCLEOTIDE SEQUENCE [LARGE SCALE GENOMIC DNA]</scope>
    <source>
        <strain evidence="3">201800277</strain>
    </source>
</reference>
<gene>
    <name evidence="3" type="ORF">EHQ30_05720</name>
</gene>
<dbReference type="PROSITE" id="PS51257">
    <property type="entry name" value="PROKAR_LIPOPROTEIN"/>
    <property type="match status" value="1"/>
</dbReference>
<dbReference type="AlphaFoldDB" id="A0A2M9Y676"/>
<sequence>MPMWKKIQILSLFVFSALSCLPEPKPSLLGVLVLPLVTQTSSTFTIESTTPSDGATGVSLNPTITIIMTQAIDTTSLNTNISCSPTCPSLSGGSSNRTITLTPASALTAGTTYTITLNQNLQSIFGLTLGTNTSFSFTTL</sequence>